<feature type="binding site" evidence="11">
    <location>
        <position position="564"/>
    </location>
    <ligand>
        <name>substrate</name>
    </ligand>
</feature>
<dbReference type="CDD" id="cd02012">
    <property type="entry name" value="TPP_TK"/>
    <property type="match status" value="1"/>
</dbReference>
<keyword evidence="7 13" id="KW-0460">Magnesium</keyword>
<dbReference type="InterPro" id="IPR009014">
    <property type="entry name" value="Transketo_C/PFOR_II"/>
</dbReference>
<organism evidence="17 18">
    <name type="scientific">Rhodamnia argentea</name>
    <dbReference type="NCBI Taxonomy" id="178133"/>
    <lineage>
        <taxon>Eukaryota</taxon>
        <taxon>Viridiplantae</taxon>
        <taxon>Streptophyta</taxon>
        <taxon>Embryophyta</taxon>
        <taxon>Tracheophyta</taxon>
        <taxon>Spermatophyta</taxon>
        <taxon>Magnoliopsida</taxon>
        <taxon>eudicotyledons</taxon>
        <taxon>Gunneridae</taxon>
        <taxon>Pentapetalae</taxon>
        <taxon>rosids</taxon>
        <taxon>malvids</taxon>
        <taxon>Myrtales</taxon>
        <taxon>Myrtaceae</taxon>
        <taxon>Myrtoideae</taxon>
        <taxon>Myrteae</taxon>
        <taxon>Australasian group</taxon>
        <taxon>Rhodamnia</taxon>
    </lineage>
</organism>
<evidence type="ECO:0000313" key="17">
    <source>
        <dbReference type="Proteomes" id="UP000827889"/>
    </source>
</evidence>
<feature type="domain" description="Transketolase-like pyrimidine-binding" evidence="16">
    <location>
        <begin position="444"/>
        <end position="616"/>
    </location>
</feature>
<feature type="binding site" evidence="13">
    <location>
        <position position="246"/>
    </location>
    <ligand>
        <name>Mg(2+)</name>
        <dbReference type="ChEBI" id="CHEBI:18420"/>
    </ligand>
</feature>
<dbReference type="GO" id="GO:0046872">
    <property type="term" value="F:metal ion binding"/>
    <property type="evidence" value="ECO:0007669"/>
    <property type="project" value="UniProtKB-KW"/>
</dbReference>
<dbReference type="CDD" id="cd07033">
    <property type="entry name" value="TPP_PYR_DXS_TK_like"/>
    <property type="match status" value="1"/>
</dbReference>
<dbReference type="InterPro" id="IPR029061">
    <property type="entry name" value="THDP-binding"/>
</dbReference>
<evidence type="ECO:0000256" key="10">
    <source>
        <dbReference type="PIRSR" id="PIRSR605478-1"/>
    </source>
</evidence>
<dbReference type="AlphaFoldDB" id="A0A8B8N656"/>
<evidence type="ECO:0000256" key="2">
    <source>
        <dbReference type="ARBA" id="ARBA00007131"/>
    </source>
</evidence>
<evidence type="ECO:0000256" key="8">
    <source>
        <dbReference type="ARBA" id="ARBA00023052"/>
    </source>
</evidence>
<keyword evidence="8 12" id="KW-0786">Thiamine pyrophosphate</keyword>
<accession>A0A8B8N656</accession>
<gene>
    <name evidence="18" type="primary">LOC115731367</name>
</gene>
<feature type="binding site" evidence="12">
    <location>
        <begin position="205"/>
        <end position="207"/>
    </location>
    <ligand>
        <name>thiamine diphosphate</name>
        <dbReference type="ChEBI" id="CHEBI:58937"/>
    </ligand>
</feature>
<keyword evidence="6 13" id="KW-0479">Metal-binding</keyword>
<feature type="binding site" evidence="13">
    <location>
        <position position="278"/>
    </location>
    <ligand>
        <name>Mg(2+)</name>
        <dbReference type="ChEBI" id="CHEBI:18420"/>
    </ligand>
</feature>
<feature type="binding site" evidence="11">
    <location>
        <position position="474"/>
    </location>
    <ligand>
        <name>substrate</name>
    </ligand>
</feature>
<evidence type="ECO:0000256" key="5">
    <source>
        <dbReference type="ARBA" id="ARBA00022679"/>
    </source>
</evidence>
<comment type="catalytic activity">
    <reaction evidence="9">
        <text>D-sedoheptulose 7-phosphate + D-glyceraldehyde 3-phosphate = aldehydo-D-ribose 5-phosphate + D-xylulose 5-phosphate</text>
        <dbReference type="Rhea" id="RHEA:10508"/>
        <dbReference type="ChEBI" id="CHEBI:57483"/>
        <dbReference type="ChEBI" id="CHEBI:57737"/>
        <dbReference type="ChEBI" id="CHEBI:58273"/>
        <dbReference type="ChEBI" id="CHEBI:59776"/>
        <dbReference type="EC" id="2.2.1.1"/>
    </reaction>
</comment>
<dbReference type="KEGG" id="rarg:115731367"/>
<feature type="site" description="Important for catalytic activity" evidence="14">
    <location>
        <position position="116"/>
    </location>
</feature>
<dbReference type="InterPro" id="IPR005474">
    <property type="entry name" value="Transketolase_N"/>
</dbReference>
<dbReference type="GeneID" id="115731367"/>
<feature type="binding site" evidence="11">
    <location>
        <position position="447"/>
    </location>
    <ligand>
        <name>substrate</name>
    </ligand>
</feature>
<dbReference type="Gene3D" id="3.40.50.920">
    <property type="match status" value="1"/>
</dbReference>
<comment type="similarity">
    <text evidence="2">Belongs to the transketolase family.</text>
</comment>
<evidence type="ECO:0000256" key="11">
    <source>
        <dbReference type="PIRSR" id="PIRSR605478-2"/>
    </source>
</evidence>
<evidence type="ECO:0000256" key="4">
    <source>
        <dbReference type="ARBA" id="ARBA00013152"/>
    </source>
</evidence>
<dbReference type="EC" id="2.2.1.1" evidence="4"/>
<reference evidence="18" key="1">
    <citation type="submission" date="2025-08" db="UniProtKB">
        <authorList>
            <consortium name="RefSeq"/>
        </authorList>
    </citation>
    <scope>IDENTIFICATION</scope>
    <source>
        <tissue evidence="18">Leaf</tissue>
    </source>
</reference>
<evidence type="ECO:0000256" key="1">
    <source>
        <dbReference type="ARBA" id="ARBA00001941"/>
    </source>
</evidence>
<dbReference type="Proteomes" id="UP000827889">
    <property type="component" value="Chromosome 9"/>
</dbReference>
<keyword evidence="17" id="KW-1185">Reference proteome</keyword>
<comment type="cofactor">
    <cofactor evidence="12">
        <name>thiamine diphosphate</name>
        <dbReference type="ChEBI" id="CHEBI:58937"/>
    </cofactor>
    <text evidence="12">Binds 1 thiamine pyrophosphate per subunit. During the reaction, the substrate forms a covalent intermediate with the cofactor.</text>
</comment>
<dbReference type="Pfam" id="PF02779">
    <property type="entry name" value="Transket_pyr"/>
    <property type="match status" value="1"/>
</dbReference>
<dbReference type="RefSeq" id="XP_030517885.2">
    <property type="nucleotide sequence ID" value="XM_030662025.2"/>
</dbReference>
<dbReference type="GO" id="GO:0009570">
    <property type="term" value="C:chloroplast stroma"/>
    <property type="evidence" value="ECO:0007669"/>
    <property type="project" value="UniProtKB-ARBA"/>
</dbReference>
<feature type="active site" description="Proton donor" evidence="10">
    <location>
        <position position="501"/>
    </location>
</feature>
<dbReference type="GO" id="GO:0006098">
    <property type="term" value="P:pentose-phosphate shunt"/>
    <property type="evidence" value="ECO:0007669"/>
    <property type="project" value="TreeGrafter"/>
</dbReference>
<feature type="region of interest" description="Disordered" evidence="15">
    <location>
        <begin position="44"/>
        <end position="68"/>
    </location>
</feature>
<evidence type="ECO:0000256" key="7">
    <source>
        <dbReference type="ARBA" id="ARBA00022842"/>
    </source>
</evidence>
<dbReference type="GO" id="GO:0004802">
    <property type="term" value="F:transketolase activity"/>
    <property type="evidence" value="ECO:0007669"/>
    <property type="project" value="UniProtKB-EC"/>
</dbReference>
<dbReference type="InterPro" id="IPR055152">
    <property type="entry name" value="Transketolase-like_C_2"/>
</dbReference>
<evidence type="ECO:0000256" key="3">
    <source>
        <dbReference type="ARBA" id="ARBA00011738"/>
    </source>
</evidence>
<dbReference type="PANTHER" id="PTHR43522:SF2">
    <property type="entry name" value="TRANSKETOLASE 1-RELATED"/>
    <property type="match status" value="1"/>
</dbReference>
<dbReference type="SUPFAM" id="SSF52518">
    <property type="entry name" value="Thiamin diphosphate-binding fold (THDP-binding)"/>
    <property type="match status" value="2"/>
</dbReference>
<feature type="binding site" evidence="12">
    <location>
        <position position="247"/>
    </location>
    <ligand>
        <name>thiamine diphosphate</name>
        <dbReference type="ChEBI" id="CHEBI:58937"/>
    </ligand>
</feature>
<dbReference type="InterPro" id="IPR005478">
    <property type="entry name" value="Transketolase_bac-like"/>
</dbReference>
<dbReference type="SUPFAM" id="SSF52922">
    <property type="entry name" value="TK C-terminal domain-like"/>
    <property type="match status" value="1"/>
</dbReference>
<feature type="binding site" evidence="12">
    <location>
        <position position="528"/>
    </location>
    <ligand>
        <name>thiamine diphosphate</name>
        <dbReference type="ChEBI" id="CHEBI:58937"/>
    </ligand>
</feature>
<feature type="binding site" evidence="12">
    <location>
        <position position="156"/>
    </location>
    <ligand>
        <name>thiamine diphosphate</name>
        <dbReference type="ChEBI" id="CHEBI:58937"/>
    </ligand>
</feature>
<feature type="compositionally biased region" description="Low complexity" evidence="15">
    <location>
        <begin position="55"/>
        <end position="64"/>
    </location>
</feature>
<dbReference type="Gene3D" id="3.40.50.970">
    <property type="match status" value="2"/>
</dbReference>
<dbReference type="InterPro" id="IPR005475">
    <property type="entry name" value="Transketolase-like_Pyr-bd"/>
</dbReference>
<feature type="binding site" evidence="11">
    <location>
        <position position="116"/>
    </location>
    <ligand>
        <name>substrate</name>
    </ligand>
</feature>
<dbReference type="PANTHER" id="PTHR43522">
    <property type="entry name" value="TRANSKETOLASE"/>
    <property type="match status" value="1"/>
</dbReference>
<dbReference type="Pfam" id="PF22613">
    <property type="entry name" value="Transketolase_C_1"/>
    <property type="match status" value="1"/>
</dbReference>
<evidence type="ECO:0000313" key="18">
    <source>
        <dbReference type="RefSeq" id="XP_030517885.2"/>
    </source>
</evidence>
<feature type="binding site" evidence="11">
    <location>
        <position position="552"/>
    </location>
    <ligand>
        <name>substrate</name>
    </ligand>
</feature>
<feature type="binding site" evidence="11">
    <location>
        <position position="611"/>
    </location>
    <ligand>
        <name>substrate</name>
    </ligand>
</feature>
<feature type="binding site" evidence="12">
    <location>
        <position position="276"/>
    </location>
    <ligand>
        <name>thiamine diphosphate</name>
        <dbReference type="ChEBI" id="CHEBI:58937"/>
    </ligand>
</feature>
<comment type="subunit">
    <text evidence="3">Homodimer.</text>
</comment>
<feature type="compositionally biased region" description="Polar residues" evidence="15">
    <location>
        <begin position="44"/>
        <end position="54"/>
    </location>
</feature>
<evidence type="ECO:0000256" key="15">
    <source>
        <dbReference type="SAM" id="MobiDB-lite"/>
    </source>
</evidence>
<protein>
    <recommendedName>
        <fullName evidence="4">transketolase</fullName>
        <ecNumber evidence="4">2.2.1.1</ecNumber>
    </recommendedName>
</protein>
<evidence type="ECO:0000256" key="13">
    <source>
        <dbReference type="PIRSR" id="PIRSR605478-4"/>
    </source>
</evidence>
<feature type="site" description="Important for catalytic activity" evidence="14">
    <location>
        <position position="353"/>
    </location>
</feature>
<evidence type="ECO:0000259" key="16">
    <source>
        <dbReference type="SMART" id="SM00861"/>
    </source>
</evidence>
<dbReference type="PROSITE" id="PS00801">
    <property type="entry name" value="TRANSKETOLASE_1"/>
    <property type="match status" value="1"/>
</dbReference>
<dbReference type="NCBIfam" id="TIGR00232">
    <property type="entry name" value="tktlase_bact"/>
    <property type="match status" value="1"/>
</dbReference>
<evidence type="ECO:0000256" key="12">
    <source>
        <dbReference type="PIRSR" id="PIRSR605478-3"/>
    </source>
</evidence>
<dbReference type="GO" id="GO:0005829">
    <property type="term" value="C:cytosol"/>
    <property type="evidence" value="ECO:0007669"/>
    <property type="project" value="TreeGrafter"/>
</dbReference>
<feature type="binding site" evidence="11">
    <location>
        <position position="353"/>
    </location>
    <ligand>
        <name>substrate</name>
    </ligand>
</feature>
<feature type="binding site" evidence="12">
    <location>
        <position position="353"/>
    </location>
    <ligand>
        <name>thiamine diphosphate</name>
        <dbReference type="ChEBI" id="CHEBI:58937"/>
    </ligand>
</feature>
<dbReference type="InterPro" id="IPR020826">
    <property type="entry name" value="Transketolase_BS"/>
</dbReference>
<feature type="binding site" evidence="13">
    <location>
        <position position="276"/>
    </location>
    <ligand>
        <name>Mg(2+)</name>
        <dbReference type="ChEBI" id="CHEBI:18420"/>
    </ligand>
</feature>
<feature type="binding site" evidence="11">
    <location>
        <position position="560"/>
    </location>
    <ligand>
        <name>substrate</name>
    </ligand>
</feature>
<sequence length="754" mass="81065">MASTSSLTLSQAILARSTSAAHGASPSPSSDRLSIPSLSLPTFSGLKSSSPTSVPSAGRAPASAHARRRRLAVARPVRAAAVETLGSATETALIEKSVNTIRFLAIDAVEKANSGHPGLPMGCAPMGHILYDEVMRYNPKNPYWFNRDRFVLSAGHGCMLQYALLHLAGYDSVKEEDLKSFRQWESKTPGHPENFETPGVEVTTGPLGQGIANAVGLALAEKHLAARFNKPDNEIIDHYTYAILGDGCQMEGIANEVCSLAGHWGLGKLIAFYDDNHISIDGDTEIAFTESVEKRFEGLGWHVIWVKNGNTGYDEIRAAIKEAKAVKDKPTLIKVTTTIGYGSPNKANSYSVHGSALGAKEVDATRKNLGWPYEPFHVPEDVKKHWSRHVRGGAAFEAEWNAKFAEYEKKYKDEAAELKSIIKGELPAGWEKALPTYTPESPADATRNLSQQCLNALAKVVPGLLGGSADLASSNMTLLKMFGDFQKDTPEERNVRFGVREHGMGAICNGIALHSPGLIPYCATFFVFTDYMRAAMRISALSEAGVIYVMTHDSIGLGEDGPTHQPIEHLASFRAMPNILMLRPADGNETAGAYKVAVLNRKRPSVLALSRQKLPNLPGTSIEGVEKGGYVISDNSSGNKPDVILIGTGSELEIAAKAADELRKAGKAVRVVSLVSWELFEYQSPEYKESVLPSAVSARVSIEAGTTFGWEKIVGSKGKAIGIDRFGASAPAGKIYKEFGITAEAVIAAAKQVS</sequence>
<dbReference type="SMART" id="SM00861">
    <property type="entry name" value="Transket_pyr"/>
    <property type="match status" value="1"/>
</dbReference>
<dbReference type="PROSITE" id="PS00802">
    <property type="entry name" value="TRANSKETOLASE_2"/>
    <property type="match status" value="1"/>
</dbReference>
<evidence type="ECO:0000256" key="6">
    <source>
        <dbReference type="ARBA" id="ARBA00022723"/>
    </source>
</evidence>
<dbReference type="Pfam" id="PF00456">
    <property type="entry name" value="Transketolase_N"/>
    <property type="match status" value="1"/>
</dbReference>
<dbReference type="InterPro" id="IPR049557">
    <property type="entry name" value="Transketolase_CS"/>
</dbReference>
<comment type="cofactor">
    <cofactor evidence="1">
        <name>Co(2+)</name>
        <dbReference type="ChEBI" id="CHEBI:48828"/>
    </cofactor>
</comment>
<evidence type="ECO:0000256" key="9">
    <source>
        <dbReference type="ARBA" id="ARBA00049473"/>
    </source>
</evidence>
<comment type="cofactor">
    <cofactor evidence="13">
        <name>Mg(2+)</name>
        <dbReference type="ChEBI" id="CHEBI:18420"/>
    </cofactor>
    <text evidence="13">Binds 1 Mg(2+) ion per subunit. Can also utilize other divalent metal cations, such as Ca(2+), Mn(2+) and Co(2+).</text>
</comment>
<keyword evidence="5" id="KW-0808">Transferase</keyword>
<name>A0A8B8N656_9MYRT</name>
<evidence type="ECO:0000256" key="14">
    <source>
        <dbReference type="PIRSR" id="PIRSR605478-5"/>
    </source>
</evidence>
<dbReference type="InterPro" id="IPR033247">
    <property type="entry name" value="Transketolase_fam"/>
</dbReference>
<proteinExistence type="inferred from homology"/>